<evidence type="ECO:0000313" key="2">
    <source>
        <dbReference type="EMBL" id="KAJ5740988.1"/>
    </source>
</evidence>
<reference evidence="2" key="2">
    <citation type="submission" date="2023-01" db="EMBL/GenBank/DDBJ databases">
        <authorList>
            <person name="Petersen C."/>
        </authorList>
    </citation>
    <scope>NUCLEOTIDE SEQUENCE</scope>
    <source>
        <strain evidence="2">IBT 17514</strain>
    </source>
</reference>
<protein>
    <submittedName>
        <fullName evidence="2">Uncharacterized protein</fullName>
    </submittedName>
</protein>
<feature type="region of interest" description="Disordered" evidence="1">
    <location>
        <begin position="1"/>
        <end position="78"/>
    </location>
</feature>
<dbReference type="Proteomes" id="UP001215712">
    <property type="component" value="Unassembled WGS sequence"/>
</dbReference>
<feature type="compositionally biased region" description="Basic and acidic residues" evidence="1">
    <location>
        <begin position="98"/>
        <end position="115"/>
    </location>
</feature>
<accession>A0AAD6HXU0</accession>
<feature type="region of interest" description="Disordered" evidence="1">
    <location>
        <begin position="98"/>
        <end position="124"/>
    </location>
</feature>
<evidence type="ECO:0000256" key="1">
    <source>
        <dbReference type="SAM" id="MobiDB-lite"/>
    </source>
</evidence>
<keyword evidence="3" id="KW-1185">Reference proteome</keyword>
<gene>
    <name evidence="2" type="ORF">N7493_000860</name>
</gene>
<proteinExistence type="predicted"/>
<organism evidence="2 3">
    <name type="scientific">Penicillium malachiteum</name>
    <dbReference type="NCBI Taxonomy" id="1324776"/>
    <lineage>
        <taxon>Eukaryota</taxon>
        <taxon>Fungi</taxon>
        <taxon>Dikarya</taxon>
        <taxon>Ascomycota</taxon>
        <taxon>Pezizomycotina</taxon>
        <taxon>Eurotiomycetes</taxon>
        <taxon>Eurotiomycetidae</taxon>
        <taxon>Eurotiales</taxon>
        <taxon>Aspergillaceae</taxon>
        <taxon>Penicillium</taxon>
    </lineage>
</organism>
<reference evidence="2" key="1">
    <citation type="journal article" date="2023" name="IMA Fungus">
        <title>Comparative genomic study of the Penicillium genus elucidates a diverse pangenome and 15 lateral gene transfer events.</title>
        <authorList>
            <person name="Petersen C."/>
            <person name="Sorensen T."/>
            <person name="Nielsen M.R."/>
            <person name="Sondergaard T.E."/>
            <person name="Sorensen J.L."/>
            <person name="Fitzpatrick D.A."/>
            <person name="Frisvad J.C."/>
            <person name="Nielsen K.L."/>
        </authorList>
    </citation>
    <scope>NUCLEOTIDE SEQUENCE</scope>
    <source>
        <strain evidence="2">IBT 17514</strain>
    </source>
</reference>
<dbReference type="AlphaFoldDB" id="A0AAD6HXU0"/>
<name>A0AAD6HXU0_9EURO</name>
<evidence type="ECO:0000313" key="3">
    <source>
        <dbReference type="Proteomes" id="UP001215712"/>
    </source>
</evidence>
<dbReference type="EMBL" id="JAQJAN010000001">
    <property type="protein sequence ID" value="KAJ5740988.1"/>
    <property type="molecule type" value="Genomic_DNA"/>
</dbReference>
<comment type="caution">
    <text evidence="2">The sequence shown here is derived from an EMBL/GenBank/DDBJ whole genome shotgun (WGS) entry which is preliminary data.</text>
</comment>
<sequence>MAVYLSLLGRPAPRPSFHSNGSGHSFEYCHTQQKPVETKNGVKQNKKKSKKTEKKKADLFSEDESQIDLGGSPWDPTERKHLKVEDLDLHKSYVDDYKEASRISQEQEEKTERPSRGPKWNYKGNEPLTDISKLIEMGWDTREPDLDLTQANISTKNIQRSESQDLSESAIKRIASLRETELALEKKGITSQLVNVQAILAAYRSKALDWTDGLVTYWSGGQQLCQPRPFSWDEFEAINDACNRPESFWVEGYNIALRLPGRNWWTELEFQFDTGCSDMLLYEADLNLIAGPERDPALTGTGGTILTPIIKLEGTILDARGCRMGLWISFCCQVDDYDYQANPPFSGVPGSRKFSRLDGGLFRKYYYYMLSPDQDYTLKIADSRHALLPLIRGLMKEERVHLIHRRIQYWPDQNVPNRNFTLAALGNNERALLEGRRPESPPAEPRFFKRGG</sequence>
<feature type="compositionally biased region" description="Basic residues" evidence="1">
    <location>
        <begin position="44"/>
        <end position="54"/>
    </location>
</feature>